<dbReference type="EMBL" id="JAPXFL010000007">
    <property type="protein sequence ID" value="KAK9504703.1"/>
    <property type="molecule type" value="Genomic_DNA"/>
</dbReference>
<dbReference type="NCBIfam" id="TIGR00231">
    <property type="entry name" value="small_GTP"/>
    <property type="match status" value="1"/>
</dbReference>
<keyword evidence="8" id="KW-1185">Reference proteome</keyword>
<dbReference type="InterPro" id="IPR015946">
    <property type="entry name" value="KH_dom-like_a/b"/>
</dbReference>
<evidence type="ECO:0000256" key="5">
    <source>
        <dbReference type="ARBA" id="ARBA00030975"/>
    </source>
</evidence>
<feature type="domain" description="G" evidence="6">
    <location>
        <begin position="54"/>
        <end position="176"/>
    </location>
</feature>
<dbReference type="GO" id="GO:0019843">
    <property type="term" value="F:rRNA binding"/>
    <property type="evidence" value="ECO:0007669"/>
    <property type="project" value="TreeGrafter"/>
</dbReference>
<dbReference type="SUPFAM" id="SSF52540">
    <property type="entry name" value="P-loop containing nucleoside triphosphate hydrolases"/>
    <property type="match status" value="1"/>
</dbReference>
<gene>
    <name evidence="7" type="ORF">O3M35_010973</name>
</gene>
<organism evidence="7 8">
    <name type="scientific">Rhynocoris fuscipes</name>
    <dbReference type="NCBI Taxonomy" id="488301"/>
    <lineage>
        <taxon>Eukaryota</taxon>
        <taxon>Metazoa</taxon>
        <taxon>Ecdysozoa</taxon>
        <taxon>Arthropoda</taxon>
        <taxon>Hexapoda</taxon>
        <taxon>Insecta</taxon>
        <taxon>Pterygota</taxon>
        <taxon>Neoptera</taxon>
        <taxon>Paraneoptera</taxon>
        <taxon>Hemiptera</taxon>
        <taxon>Heteroptera</taxon>
        <taxon>Panheteroptera</taxon>
        <taxon>Cimicomorpha</taxon>
        <taxon>Reduviidae</taxon>
        <taxon>Harpactorinae</taxon>
        <taxon>Harpactorini</taxon>
        <taxon>Rhynocoris</taxon>
    </lineage>
</organism>
<dbReference type="SUPFAM" id="SSF54814">
    <property type="entry name" value="Prokaryotic type KH domain (KH-domain type II)"/>
    <property type="match status" value="1"/>
</dbReference>
<evidence type="ECO:0000259" key="6">
    <source>
        <dbReference type="Pfam" id="PF01926"/>
    </source>
</evidence>
<keyword evidence="3" id="KW-0547">Nucleotide-binding</keyword>
<dbReference type="InterPro" id="IPR005662">
    <property type="entry name" value="GTPase_Era-like"/>
</dbReference>
<dbReference type="Gene3D" id="3.30.300.20">
    <property type="match status" value="1"/>
</dbReference>
<evidence type="ECO:0000256" key="3">
    <source>
        <dbReference type="ARBA" id="ARBA00022741"/>
    </source>
</evidence>
<evidence type="ECO:0000256" key="2">
    <source>
        <dbReference type="ARBA" id="ARBA00019149"/>
    </source>
</evidence>
<dbReference type="AlphaFoldDB" id="A0AAW1D110"/>
<dbReference type="InterPro" id="IPR009019">
    <property type="entry name" value="KH_sf_prok-type"/>
</dbReference>
<evidence type="ECO:0000256" key="1">
    <source>
        <dbReference type="ARBA" id="ARBA00007921"/>
    </source>
</evidence>
<dbReference type="InterPro" id="IPR006073">
    <property type="entry name" value="GTP-bd"/>
</dbReference>
<dbReference type="GO" id="GO:0000028">
    <property type="term" value="P:ribosomal small subunit assembly"/>
    <property type="evidence" value="ECO:0007669"/>
    <property type="project" value="TreeGrafter"/>
</dbReference>
<dbReference type="GO" id="GO:0043024">
    <property type="term" value="F:ribosomal small subunit binding"/>
    <property type="evidence" value="ECO:0007669"/>
    <property type="project" value="TreeGrafter"/>
</dbReference>
<dbReference type="InterPro" id="IPR027417">
    <property type="entry name" value="P-loop_NTPase"/>
</dbReference>
<sequence length="366" mass="41214">MFHTINYRLTKLCNNVSQQLLHFNGISRTKLWVHSQTECNNVNTVIQSNNRLLKVAIVGAPNVGKSTLINQILQRKVFPISKKVHTTRCRAKAVYNEGKVQLVFLDTPGLVTVTESQKYKLEAEFVTGGENAIIEADLIGVVHDLSNRYTRKSLDAKVLRLLHLYRNKDSILIMNKVDTVKSKRKLLDITDVLTAGKLRNSTIDSIDSSNDLSEKSIQDRIKNQHHWEQFSQVFMVSALLGTGVSELKAYLLNSAKYGDWLFPENSFTDQSPEVLITETVRSKLLEHLPQEIPYKLNVELEYLDAEQKDIIMAVVNVGCDTSRIEGLVRGSGGHRIKTIATEAEQSLSDAFLTSVHLRVVVCSKQL</sequence>
<comment type="similarity">
    <text evidence="1">Belongs to the TRAFAC class TrmE-Era-EngA-EngB-Septin-like GTPase superfamily. Era GTPase family.</text>
</comment>
<proteinExistence type="inferred from homology"/>
<dbReference type="PANTHER" id="PTHR42698">
    <property type="entry name" value="GTPASE ERA"/>
    <property type="match status" value="1"/>
</dbReference>
<dbReference type="PANTHER" id="PTHR42698:SF1">
    <property type="entry name" value="GTPASE ERA, MITOCHONDRIAL"/>
    <property type="match status" value="1"/>
</dbReference>
<dbReference type="Pfam" id="PF01926">
    <property type="entry name" value="MMR_HSR1"/>
    <property type="match status" value="1"/>
</dbReference>
<dbReference type="CDD" id="cd22534">
    <property type="entry name" value="KH-II_Era"/>
    <property type="match status" value="1"/>
</dbReference>
<dbReference type="GO" id="GO:0005759">
    <property type="term" value="C:mitochondrial matrix"/>
    <property type="evidence" value="ECO:0007669"/>
    <property type="project" value="TreeGrafter"/>
</dbReference>
<evidence type="ECO:0000256" key="4">
    <source>
        <dbReference type="ARBA" id="ARBA00023134"/>
    </source>
</evidence>
<dbReference type="InterPro" id="IPR005225">
    <property type="entry name" value="Small_GTP-bd"/>
</dbReference>
<dbReference type="PRINTS" id="PR00326">
    <property type="entry name" value="GTP1OBG"/>
</dbReference>
<evidence type="ECO:0000313" key="7">
    <source>
        <dbReference type="EMBL" id="KAK9504703.1"/>
    </source>
</evidence>
<dbReference type="Gene3D" id="3.40.50.300">
    <property type="entry name" value="P-loop containing nucleotide triphosphate hydrolases"/>
    <property type="match status" value="1"/>
</dbReference>
<dbReference type="InterPro" id="IPR030388">
    <property type="entry name" value="G_ERA_dom"/>
</dbReference>
<keyword evidence="4" id="KW-0342">GTP-binding</keyword>
<accession>A0AAW1D110</accession>
<evidence type="ECO:0000313" key="8">
    <source>
        <dbReference type="Proteomes" id="UP001461498"/>
    </source>
</evidence>
<dbReference type="CDD" id="cd04163">
    <property type="entry name" value="Era"/>
    <property type="match status" value="1"/>
</dbReference>
<name>A0AAW1D110_9HEMI</name>
<dbReference type="GO" id="GO:0005525">
    <property type="term" value="F:GTP binding"/>
    <property type="evidence" value="ECO:0007669"/>
    <property type="project" value="UniProtKB-KW"/>
</dbReference>
<dbReference type="Proteomes" id="UP001461498">
    <property type="component" value="Unassembled WGS sequence"/>
</dbReference>
<protein>
    <recommendedName>
        <fullName evidence="2">GTPase Era, mitochondrial</fullName>
    </recommendedName>
    <alternativeName>
        <fullName evidence="5">ERA-like protein 1</fullName>
    </alternativeName>
</protein>
<comment type="caution">
    <text evidence="7">The sequence shown here is derived from an EMBL/GenBank/DDBJ whole genome shotgun (WGS) entry which is preliminary data.</text>
</comment>
<reference evidence="7 8" key="1">
    <citation type="submission" date="2022-12" db="EMBL/GenBank/DDBJ databases">
        <title>Chromosome-level genome assembly of true bugs.</title>
        <authorList>
            <person name="Ma L."/>
            <person name="Li H."/>
        </authorList>
    </citation>
    <scope>NUCLEOTIDE SEQUENCE [LARGE SCALE GENOMIC DNA]</scope>
    <source>
        <strain evidence="7">Lab_2022b</strain>
    </source>
</reference>